<proteinExistence type="predicted"/>
<sequence length="124" mass="13657">MRFIVALILTAAAAYGLGLFLDWWAIAIAAFLIGLLIPQKAGTAFICGFLSIALLWFSLAFIIDLYNDHIMANRISQLLLQRYAPKTIVVITALLGGIVGGFSMMTAAFVRNKRFPKKVRSVYS</sequence>
<protein>
    <submittedName>
        <fullName evidence="2">Uncharacterized protein</fullName>
    </submittedName>
</protein>
<feature type="transmembrane region" description="Helical" evidence="1">
    <location>
        <begin position="45"/>
        <end position="67"/>
    </location>
</feature>
<gene>
    <name evidence="2" type="ORF">COR50_15335</name>
</gene>
<dbReference type="AlphaFoldDB" id="A0A291QX28"/>
<evidence type="ECO:0000313" key="3">
    <source>
        <dbReference type="Proteomes" id="UP000220133"/>
    </source>
</evidence>
<feature type="transmembrane region" description="Helical" evidence="1">
    <location>
        <begin position="23"/>
        <end position="38"/>
    </location>
</feature>
<dbReference type="KEGG" id="cbae:COR50_15335"/>
<reference evidence="2 3" key="1">
    <citation type="submission" date="2017-10" db="EMBL/GenBank/DDBJ databases">
        <title>Paenichitinophaga pekingensis gen. nov., sp. nov., isolated from activated sludge.</title>
        <authorList>
            <person name="Jin D."/>
            <person name="Kong X."/>
            <person name="Deng Y."/>
            <person name="Bai Z."/>
        </authorList>
    </citation>
    <scope>NUCLEOTIDE SEQUENCE [LARGE SCALE GENOMIC DNA]</scope>
    <source>
        <strain evidence="2 3">13</strain>
    </source>
</reference>
<dbReference type="Proteomes" id="UP000220133">
    <property type="component" value="Chromosome"/>
</dbReference>
<dbReference type="RefSeq" id="WP_098194797.1">
    <property type="nucleotide sequence ID" value="NZ_CP023777.1"/>
</dbReference>
<accession>A0A291QX28</accession>
<keyword evidence="1" id="KW-1133">Transmembrane helix</keyword>
<evidence type="ECO:0000313" key="2">
    <source>
        <dbReference type="EMBL" id="ATL48423.1"/>
    </source>
</evidence>
<keyword evidence="1" id="KW-0472">Membrane</keyword>
<evidence type="ECO:0000256" key="1">
    <source>
        <dbReference type="SAM" id="Phobius"/>
    </source>
</evidence>
<keyword evidence="1" id="KW-0812">Transmembrane</keyword>
<dbReference type="EMBL" id="CP023777">
    <property type="protein sequence ID" value="ATL48423.1"/>
    <property type="molecule type" value="Genomic_DNA"/>
</dbReference>
<name>A0A291QX28_9BACT</name>
<organism evidence="2 3">
    <name type="scientific">Chitinophaga caeni</name>
    <dbReference type="NCBI Taxonomy" id="2029983"/>
    <lineage>
        <taxon>Bacteria</taxon>
        <taxon>Pseudomonadati</taxon>
        <taxon>Bacteroidota</taxon>
        <taxon>Chitinophagia</taxon>
        <taxon>Chitinophagales</taxon>
        <taxon>Chitinophagaceae</taxon>
        <taxon>Chitinophaga</taxon>
    </lineage>
</organism>
<dbReference type="OrthoDB" id="965650at2"/>
<feature type="transmembrane region" description="Helical" evidence="1">
    <location>
        <begin position="87"/>
        <end position="110"/>
    </location>
</feature>
<keyword evidence="3" id="KW-1185">Reference proteome</keyword>